<evidence type="ECO:0000259" key="11">
    <source>
        <dbReference type="Pfam" id="PF21226"/>
    </source>
</evidence>
<dbReference type="AlphaFoldDB" id="A0A0S4KXX2"/>
<keyword evidence="5 10" id="KW-0328">Glycosyltransferase</keyword>
<keyword evidence="13" id="KW-1185">Reference proteome</keyword>
<evidence type="ECO:0000256" key="6">
    <source>
        <dbReference type="ARBA" id="ARBA00022679"/>
    </source>
</evidence>
<proteinExistence type="inferred from homology"/>
<dbReference type="RefSeq" id="WP_062487278.1">
    <property type="nucleotide sequence ID" value="NZ_LN885086.1"/>
</dbReference>
<gene>
    <name evidence="12" type="primary">malQ</name>
    <name evidence="12" type="ORF">NITINOP_3204</name>
</gene>
<dbReference type="EMBL" id="LN885086">
    <property type="protein sequence ID" value="CUQ68176.1"/>
    <property type="molecule type" value="Genomic_DNA"/>
</dbReference>
<evidence type="ECO:0000256" key="4">
    <source>
        <dbReference type="ARBA" id="ARBA00020295"/>
    </source>
</evidence>
<evidence type="ECO:0000256" key="7">
    <source>
        <dbReference type="ARBA" id="ARBA00023277"/>
    </source>
</evidence>
<name>A0A0S4KXX2_9BACT</name>
<dbReference type="Pfam" id="PF02446">
    <property type="entry name" value="Glyco_hydro_77"/>
    <property type="match status" value="1"/>
</dbReference>
<protein>
    <recommendedName>
        <fullName evidence="4 10">4-alpha-glucanotransferase</fullName>
        <ecNumber evidence="3 10">2.4.1.25</ecNumber>
    </recommendedName>
    <alternativeName>
        <fullName evidence="8 10">Amylomaltase</fullName>
    </alternativeName>
    <alternativeName>
        <fullName evidence="9 10">Disproportionating enzyme</fullName>
    </alternativeName>
</protein>
<evidence type="ECO:0000256" key="9">
    <source>
        <dbReference type="ARBA" id="ARBA00031501"/>
    </source>
</evidence>
<dbReference type="InterPro" id="IPR048458">
    <property type="entry name" value="MalQ_N"/>
</dbReference>
<dbReference type="EC" id="2.4.1.25" evidence="3 10"/>
<evidence type="ECO:0000313" key="13">
    <source>
        <dbReference type="Proteomes" id="UP000066284"/>
    </source>
</evidence>
<comment type="catalytic activity">
    <reaction evidence="1 10">
        <text>Transfers a segment of a (1-&gt;4)-alpha-D-glucan to a new position in an acceptor, which may be glucose or a (1-&gt;4)-alpha-D-glucan.</text>
        <dbReference type="EC" id="2.4.1.25"/>
    </reaction>
</comment>
<dbReference type="GO" id="GO:0005975">
    <property type="term" value="P:carbohydrate metabolic process"/>
    <property type="evidence" value="ECO:0007669"/>
    <property type="project" value="InterPro"/>
</dbReference>
<dbReference type="NCBIfam" id="TIGR00217">
    <property type="entry name" value="malQ"/>
    <property type="match status" value="1"/>
</dbReference>
<dbReference type="InterPro" id="IPR003385">
    <property type="entry name" value="Glyco_hydro_77"/>
</dbReference>
<dbReference type="SUPFAM" id="SSF51445">
    <property type="entry name" value="(Trans)glycosidases"/>
    <property type="match status" value="1"/>
</dbReference>
<keyword evidence="7 10" id="KW-0119">Carbohydrate metabolism</keyword>
<dbReference type="GO" id="GO:0004134">
    <property type="term" value="F:4-alpha-glucanotransferase activity"/>
    <property type="evidence" value="ECO:0007669"/>
    <property type="project" value="UniProtKB-EC"/>
</dbReference>
<dbReference type="Gene3D" id="3.20.20.80">
    <property type="entry name" value="Glycosidases"/>
    <property type="match status" value="1"/>
</dbReference>
<reference evidence="13" key="1">
    <citation type="submission" date="2015-09" db="EMBL/GenBank/DDBJ databases">
        <authorList>
            <person name="Daims H."/>
        </authorList>
    </citation>
    <scope>NUCLEOTIDE SEQUENCE [LARGE SCALE GENOMIC DNA]</scope>
</reference>
<evidence type="ECO:0000256" key="5">
    <source>
        <dbReference type="ARBA" id="ARBA00022676"/>
    </source>
</evidence>
<evidence type="ECO:0000313" key="12">
    <source>
        <dbReference type="EMBL" id="CUQ68176.1"/>
    </source>
</evidence>
<evidence type="ECO:0000256" key="10">
    <source>
        <dbReference type="RuleBase" id="RU361207"/>
    </source>
</evidence>
<dbReference type="InterPro" id="IPR017853">
    <property type="entry name" value="GH"/>
</dbReference>
<evidence type="ECO:0000256" key="8">
    <source>
        <dbReference type="ARBA" id="ARBA00031423"/>
    </source>
</evidence>
<comment type="similarity">
    <text evidence="2 10">Belongs to the disproportionating enzyme family.</text>
</comment>
<dbReference type="Proteomes" id="UP000066284">
    <property type="component" value="Chromosome 1"/>
</dbReference>
<dbReference type="PANTHER" id="PTHR32438">
    <property type="entry name" value="4-ALPHA-GLUCANOTRANSFERASE DPE1, CHLOROPLASTIC/AMYLOPLASTIC"/>
    <property type="match status" value="1"/>
</dbReference>
<sequence>MYDRSETELLRLLADRAGIAADYYDIAGTLHVTSDDTRRAILRAMGLRADTRDDLIAELTRWDHRSWLRICEPVYVVRAEGAPGSWSVSIPCEPAAESSVAVQWSLRDEQGTVCHERIEGPGLTVHEERFINGRRYIRSAFAFPPGLPPGYYDGVVRAQGGVVEREATFLLIVAPGRCYLPDRFLNGGRLWGLSLQLYSLRSDRNWGVGDFRDLADVVEWAGEKLGAAAIGLNPLHALKNSMPYHISPYSPNSRLFLNELYIDVEQVSECAALEVQQRLADPSFRARLDELRRSELIDYDGVARAKRTILEACYEVFLRDNFAGHEPDLEPTTERGTTFESYVRQEGDSLARYAVFRALDEELQAYGVARWTDWPEEFRHPSSEAVREYERQEKRTIRFFLYMQWLAVEQMNALVNKSVDVGMPVGFYHDLALGSDRNGADGWRFQDVLVLEADCGAPPDAFAPDGQNWGFSPVDPLRLRETGYKFFIDVLRHNLRHGGAIRIDHVMALFRLFWIPRGMPAAMGTYVQYPWEDLLAILALESTRRKALIIGEDLGTVPDWIRERLYEAGVLSYRVFFFERTATGDWKSPGAYPAQSLAVVTTHDLPTLTGYWEEADIALRVQLGGAVGETERRWLDERRQDKARILAALKAEGLLPPETPDDPALIPRMTWDIVEAVHRYLARTPAWLMLVTMEDAIGVRDQVNLPGTVDCHPNWRRKLPLTIEDLTHDRRLERLASELRTWRGSEQK</sequence>
<dbReference type="KEGG" id="nio:NITINOP_3204"/>
<evidence type="ECO:0000256" key="1">
    <source>
        <dbReference type="ARBA" id="ARBA00000439"/>
    </source>
</evidence>
<organism evidence="12 13">
    <name type="scientific">Candidatus Nitrospira inopinata</name>
    <dbReference type="NCBI Taxonomy" id="1715989"/>
    <lineage>
        <taxon>Bacteria</taxon>
        <taxon>Pseudomonadati</taxon>
        <taxon>Nitrospirota</taxon>
        <taxon>Nitrospiria</taxon>
        <taxon>Nitrospirales</taxon>
        <taxon>Nitrospiraceae</taxon>
        <taxon>Nitrospira</taxon>
    </lineage>
</organism>
<dbReference type="STRING" id="1715989.NITINOP_3204"/>
<dbReference type="OrthoDB" id="9763489at2"/>
<feature type="domain" description="MalQ N-terminal beta-sandwich" evidence="11">
    <location>
        <begin position="73"/>
        <end position="175"/>
    </location>
</feature>
<dbReference type="PANTHER" id="PTHR32438:SF5">
    <property type="entry name" value="4-ALPHA-GLUCANOTRANSFERASE DPE1, CHLOROPLASTIC_AMYLOPLASTIC"/>
    <property type="match status" value="1"/>
</dbReference>
<dbReference type="Pfam" id="PF21226">
    <property type="entry name" value="MalQ_N"/>
    <property type="match status" value="1"/>
</dbReference>
<evidence type="ECO:0000256" key="2">
    <source>
        <dbReference type="ARBA" id="ARBA00005684"/>
    </source>
</evidence>
<evidence type="ECO:0000256" key="3">
    <source>
        <dbReference type="ARBA" id="ARBA00012560"/>
    </source>
</evidence>
<keyword evidence="6 10" id="KW-0808">Transferase</keyword>
<accession>A0A0S4KXX2</accession>